<reference evidence="2 3" key="1">
    <citation type="submission" date="2024-02" db="EMBL/GenBank/DDBJ databases">
        <title>Complete genome sequence of Pelagibacterium nitratireducens ZH15.</title>
        <authorList>
            <person name="Zhao L.H."/>
        </authorList>
    </citation>
    <scope>NUCLEOTIDE SEQUENCE [LARGE SCALE GENOMIC DNA]</scope>
    <source>
        <strain evidence="2 3">ZH15</strain>
    </source>
</reference>
<sequence>MTDDWMGLAEALLLWPGFEQGAATLINLSENHTFRIDCPDGGKAIVRVHRPGYHSRLAIESELAWMQALRRDAGLFTPQPLPGKDGGFVQEAPFLGGTRHMVAFAFEAGTEPQADEDLSAVFRQLGSLAAQCHSHVMGWTPPRQFARQVWTDRAILDPDAIWGDWRAAPGVIGTVRATLDRLDAHLRSELTDYGMGRDRFGLIHADMRLANLLVSDGVTRLIDFDDCGFCWFGYDFGAAVSFFEDSDTVPALRAAWLEGYRQYRPYGAEHEVMLDAMVMLRRMALLAWTGSHAETELAQSLHASFAKGTAEMAERYLTTGTIDR</sequence>
<gene>
    <name evidence="2" type="ORF">V6617_11210</name>
</gene>
<proteinExistence type="predicted"/>
<dbReference type="EMBL" id="CP146275">
    <property type="protein sequence ID" value="WWT31590.1"/>
    <property type="molecule type" value="Genomic_DNA"/>
</dbReference>
<organism evidence="2 3">
    <name type="scientific">Pelagibacterium nitratireducens</name>
    <dbReference type="NCBI Taxonomy" id="1046114"/>
    <lineage>
        <taxon>Bacteria</taxon>
        <taxon>Pseudomonadati</taxon>
        <taxon>Pseudomonadota</taxon>
        <taxon>Alphaproteobacteria</taxon>
        <taxon>Hyphomicrobiales</taxon>
        <taxon>Devosiaceae</taxon>
        <taxon>Pelagibacterium</taxon>
    </lineage>
</organism>
<dbReference type="InterPro" id="IPR002575">
    <property type="entry name" value="Aminoglycoside_PTrfase"/>
</dbReference>
<dbReference type="InterPro" id="IPR011009">
    <property type="entry name" value="Kinase-like_dom_sf"/>
</dbReference>
<feature type="domain" description="Aminoglycoside phosphotransferase" evidence="1">
    <location>
        <begin position="29"/>
        <end position="266"/>
    </location>
</feature>
<dbReference type="InterPro" id="IPR051678">
    <property type="entry name" value="AGP_Transferase"/>
</dbReference>
<dbReference type="PANTHER" id="PTHR21310:SF15">
    <property type="entry name" value="AMINOGLYCOSIDE PHOSPHOTRANSFERASE DOMAIN-CONTAINING PROTEIN"/>
    <property type="match status" value="1"/>
</dbReference>
<accession>A0ABZ2HW98</accession>
<protein>
    <submittedName>
        <fullName evidence="2">Phosphotransferase</fullName>
    </submittedName>
</protein>
<dbReference type="Gene3D" id="1.20.1270.170">
    <property type="match status" value="1"/>
</dbReference>
<dbReference type="PANTHER" id="PTHR21310">
    <property type="entry name" value="AMINOGLYCOSIDE PHOSPHOTRANSFERASE-RELATED-RELATED"/>
    <property type="match status" value="1"/>
</dbReference>
<dbReference type="RefSeq" id="WP_338607056.1">
    <property type="nucleotide sequence ID" value="NZ_CP146275.1"/>
</dbReference>
<keyword evidence="3" id="KW-1185">Reference proteome</keyword>
<evidence type="ECO:0000313" key="3">
    <source>
        <dbReference type="Proteomes" id="UP001369958"/>
    </source>
</evidence>
<evidence type="ECO:0000259" key="1">
    <source>
        <dbReference type="Pfam" id="PF01636"/>
    </source>
</evidence>
<evidence type="ECO:0000313" key="2">
    <source>
        <dbReference type="EMBL" id="WWT31590.1"/>
    </source>
</evidence>
<dbReference type="Proteomes" id="UP001369958">
    <property type="component" value="Chromosome"/>
</dbReference>
<dbReference type="Gene3D" id="3.30.200.70">
    <property type="match status" value="1"/>
</dbReference>
<name>A0ABZ2HW98_9HYPH</name>
<dbReference type="Pfam" id="PF01636">
    <property type="entry name" value="APH"/>
    <property type="match status" value="1"/>
</dbReference>
<dbReference type="SUPFAM" id="SSF56112">
    <property type="entry name" value="Protein kinase-like (PK-like)"/>
    <property type="match status" value="1"/>
</dbReference>
<dbReference type="Gene3D" id="1.10.510.10">
    <property type="entry name" value="Transferase(Phosphotransferase) domain 1"/>
    <property type="match status" value="1"/>
</dbReference>